<evidence type="ECO:0000256" key="2">
    <source>
        <dbReference type="SAM" id="MobiDB-lite"/>
    </source>
</evidence>
<reference evidence="3 4" key="1">
    <citation type="journal article" date="2008" name="Nature">
        <title>The Phaeodactylum genome reveals the evolutionary history of diatom genomes.</title>
        <authorList>
            <person name="Bowler C."/>
            <person name="Allen A.E."/>
            <person name="Badger J.H."/>
            <person name="Grimwood J."/>
            <person name="Jabbari K."/>
            <person name="Kuo A."/>
            <person name="Maheswari U."/>
            <person name="Martens C."/>
            <person name="Maumus F."/>
            <person name="Otillar R.P."/>
            <person name="Rayko E."/>
            <person name="Salamov A."/>
            <person name="Vandepoele K."/>
            <person name="Beszteri B."/>
            <person name="Gruber A."/>
            <person name="Heijde M."/>
            <person name="Katinka M."/>
            <person name="Mock T."/>
            <person name="Valentin K."/>
            <person name="Verret F."/>
            <person name="Berges J.A."/>
            <person name="Brownlee C."/>
            <person name="Cadoret J.P."/>
            <person name="Chiovitti A."/>
            <person name="Choi C.J."/>
            <person name="Coesel S."/>
            <person name="De Martino A."/>
            <person name="Detter J.C."/>
            <person name="Durkin C."/>
            <person name="Falciatore A."/>
            <person name="Fournet J."/>
            <person name="Haruta M."/>
            <person name="Huysman M.J."/>
            <person name="Jenkins B.D."/>
            <person name="Jiroutova K."/>
            <person name="Jorgensen R.E."/>
            <person name="Joubert Y."/>
            <person name="Kaplan A."/>
            <person name="Kroger N."/>
            <person name="Kroth P.G."/>
            <person name="La Roche J."/>
            <person name="Lindquist E."/>
            <person name="Lommer M."/>
            <person name="Martin-Jezequel V."/>
            <person name="Lopez P.J."/>
            <person name="Lucas S."/>
            <person name="Mangogna M."/>
            <person name="McGinnis K."/>
            <person name="Medlin L.K."/>
            <person name="Montsant A."/>
            <person name="Oudot-Le Secq M.P."/>
            <person name="Napoli C."/>
            <person name="Obornik M."/>
            <person name="Parker M.S."/>
            <person name="Petit J.L."/>
            <person name="Porcel B.M."/>
            <person name="Poulsen N."/>
            <person name="Robison M."/>
            <person name="Rychlewski L."/>
            <person name="Rynearson T.A."/>
            <person name="Schmutz J."/>
            <person name="Shapiro H."/>
            <person name="Siaut M."/>
            <person name="Stanley M."/>
            <person name="Sussman M.R."/>
            <person name="Taylor A.R."/>
            <person name="Vardi A."/>
            <person name="von Dassow P."/>
            <person name="Vyverman W."/>
            <person name="Willis A."/>
            <person name="Wyrwicz L.S."/>
            <person name="Rokhsar D.S."/>
            <person name="Weissenbach J."/>
            <person name="Armbrust E.V."/>
            <person name="Green B.R."/>
            <person name="Van de Peer Y."/>
            <person name="Grigoriev I.V."/>
        </authorList>
    </citation>
    <scope>NUCLEOTIDE SEQUENCE [LARGE SCALE GENOMIC DNA]</scope>
    <source>
        <strain evidence="3 4">CCAP 1055/1</strain>
    </source>
</reference>
<feature type="compositionally biased region" description="Low complexity" evidence="2">
    <location>
        <begin position="166"/>
        <end position="179"/>
    </location>
</feature>
<dbReference type="Proteomes" id="UP000000759">
    <property type="component" value="Chromosome 1"/>
</dbReference>
<feature type="compositionally biased region" description="Basic and acidic residues" evidence="2">
    <location>
        <begin position="99"/>
        <end position="115"/>
    </location>
</feature>
<name>B7FRB5_PHATC</name>
<feature type="compositionally biased region" description="Low complexity" evidence="2">
    <location>
        <begin position="64"/>
        <end position="79"/>
    </location>
</feature>
<dbReference type="STRING" id="556484.B7FRB5"/>
<evidence type="ECO:0000256" key="1">
    <source>
        <dbReference type="SAM" id="Coils"/>
    </source>
</evidence>
<dbReference type="EMBL" id="CM000605">
    <property type="protein sequence ID" value="EEC50979.1"/>
    <property type="molecule type" value="Genomic_DNA"/>
</dbReference>
<feature type="region of interest" description="Disordered" evidence="2">
    <location>
        <begin position="52"/>
        <end position="191"/>
    </location>
</feature>
<feature type="compositionally biased region" description="Basic residues" evidence="2">
    <location>
        <begin position="147"/>
        <end position="163"/>
    </location>
</feature>
<dbReference type="GeneID" id="7196648"/>
<dbReference type="RefSeq" id="XP_002176516.1">
    <property type="nucleotide sequence ID" value="XM_002176480.1"/>
</dbReference>
<accession>B7FRB5</accession>
<evidence type="ECO:0000313" key="3">
    <source>
        <dbReference type="EMBL" id="EEC50979.1"/>
    </source>
</evidence>
<dbReference type="eggNOG" id="ENOG502T1NQ">
    <property type="taxonomic scope" value="Eukaryota"/>
</dbReference>
<gene>
    <name evidence="3" type="ORF">PHATRDRAFT_31432</name>
</gene>
<dbReference type="PaxDb" id="2850-Phatr31432"/>
<evidence type="ECO:0000313" key="4">
    <source>
        <dbReference type="Proteomes" id="UP000000759"/>
    </source>
</evidence>
<sequence length="223" mass="24469">MSAEASTAAQELAETEQQLADVEELLRAAPEDLSLQSLRSDLQQLLEITRLSSAPSQSSPPPFASSISAAITTDTSPIAKRPVDASGTNVDDDNGDNDGPSHPHGGNDDADTHEPAKKKKKKEKLLRDFAVPSHLIPLDTDSEAERNRKRRALKSLKSKHREQQKHQQANQKQKSWQSFQKKKGHTDTSSMFATTDAKVGVVAASTGGRQWTDFAERQRHAKK</sequence>
<dbReference type="AlphaFoldDB" id="B7FRB5"/>
<keyword evidence="1" id="KW-0175">Coiled coil</keyword>
<dbReference type="InParanoid" id="B7FRB5"/>
<dbReference type="KEGG" id="pti:PHATRDRAFT_31432"/>
<proteinExistence type="predicted"/>
<feature type="coiled-coil region" evidence="1">
    <location>
        <begin position="5"/>
        <end position="32"/>
    </location>
</feature>
<keyword evidence="4" id="KW-1185">Reference proteome</keyword>
<dbReference type="OMA" id="DTHEPAK"/>
<organism evidence="3 4">
    <name type="scientific">Phaeodactylum tricornutum (strain CCAP 1055/1)</name>
    <dbReference type="NCBI Taxonomy" id="556484"/>
    <lineage>
        <taxon>Eukaryota</taxon>
        <taxon>Sar</taxon>
        <taxon>Stramenopiles</taxon>
        <taxon>Ochrophyta</taxon>
        <taxon>Bacillariophyta</taxon>
        <taxon>Bacillariophyceae</taxon>
        <taxon>Bacillariophycidae</taxon>
        <taxon>Naviculales</taxon>
        <taxon>Phaeodactylaceae</taxon>
        <taxon>Phaeodactylum</taxon>
    </lineage>
</organism>
<dbReference type="HOGENOM" id="CLU_1242208_0_0_1"/>
<reference evidence="4" key="2">
    <citation type="submission" date="2008-08" db="EMBL/GenBank/DDBJ databases">
        <authorList>
            <consortium name="Diatom Consortium"/>
            <person name="Grigoriev I."/>
            <person name="Grimwood J."/>
            <person name="Kuo A."/>
            <person name="Otillar R.P."/>
            <person name="Salamov A."/>
            <person name="Detter J.C."/>
            <person name="Lindquist E."/>
            <person name="Shapiro H."/>
            <person name="Lucas S."/>
            <person name="Glavina del Rio T."/>
            <person name="Pitluck S."/>
            <person name="Rokhsar D."/>
            <person name="Bowler C."/>
        </authorList>
    </citation>
    <scope>GENOME REANNOTATION</scope>
    <source>
        <strain evidence="4">CCAP 1055/1</strain>
    </source>
</reference>
<protein>
    <submittedName>
        <fullName evidence="3">Uncharacterized protein</fullName>
    </submittedName>
</protein>